<evidence type="ECO:0000256" key="3">
    <source>
        <dbReference type="ARBA" id="ARBA00023242"/>
    </source>
</evidence>
<evidence type="ECO:0000313" key="6">
    <source>
        <dbReference type="RefSeq" id="XP_016924020.2"/>
    </source>
</evidence>
<gene>
    <name evidence="6" type="primary">LOC108005317</name>
</gene>
<dbReference type="GO" id="GO:0071013">
    <property type="term" value="C:catalytic step 2 spliceosome"/>
    <property type="evidence" value="ECO:0007669"/>
    <property type="project" value="TreeGrafter"/>
</dbReference>
<evidence type="ECO:0000256" key="1">
    <source>
        <dbReference type="ARBA" id="ARBA00004123"/>
    </source>
</evidence>
<dbReference type="PANTHER" id="PTHR13471:SF0">
    <property type="entry name" value="NUCLEAR EXOSOME REGULATOR NRDE2"/>
    <property type="match status" value="1"/>
</dbReference>
<dbReference type="AlphaFoldDB" id="A0AB39YY13"/>
<organism evidence="5 6">
    <name type="scientific">Drosophila suzukii</name>
    <name type="common">Spotted-wing drosophila fruit fly</name>
    <dbReference type="NCBI Taxonomy" id="28584"/>
    <lineage>
        <taxon>Eukaryota</taxon>
        <taxon>Metazoa</taxon>
        <taxon>Ecdysozoa</taxon>
        <taxon>Arthropoda</taxon>
        <taxon>Hexapoda</taxon>
        <taxon>Insecta</taxon>
        <taxon>Pterygota</taxon>
        <taxon>Neoptera</taxon>
        <taxon>Endopterygota</taxon>
        <taxon>Diptera</taxon>
        <taxon>Brachycera</taxon>
        <taxon>Muscomorpha</taxon>
        <taxon>Ephydroidea</taxon>
        <taxon>Drosophilidae</taxon>
        <taxon>Drosophila</taxon>
        <taxon>Sophophora</taxon>
    </lineage>
</organism>
<dbReference type="InterPro" id="IPR013633">
    <property type="entry name" value="NRDE-2"/>
</dbReference>
<reference evidence="6" key="1">
    <citation type="submission" date="2025-08" db="UniProtKB">
        <authorList>
            <consortium name="RefSeq"/>
        </authorList>
    </citation>
    <scope>IDENTIFICATION</scope>
</reference>
<keyword evidence="3" id="KW-0539">Nucleus</keyword>
<protein>
    <submittedName>
        <fullName evidence="6">Nuclear exosome regulator NRDE2</fullName>
    </submittedName>
</protein>
<name>A0AB39YY13_DROSZ</name>
<dbReference type="Pfam" id="PF08424">
    <property type="entry name" value="NRDE-2"/>
    <property type="match status" value="1"/>
</dbReference>
<evidence type="ECO:0000256" key="2">
    <source>
        <dbReference type="ARBA" id="ARBA00009265"/>
    </source>
</evidence>
<dbReference type="GO" id="GO:1902369">
    <property type="term" value="P:negative regulation of RNA catabolic process"/>
    <property type="evidence" value="ECO:0007669"/>
    <property type="project" value="TreeGrafter"/>
</dbReference>
<proteinExistence type="inferred from homology"/>
<dbReference type="PANTHER" id="PTHR13471">
    <property type="entry name" value="TETRATRICOPEPTIDE-LIKE HELICAL"/>
    <property type="match status" value="1"/>
</dbReference>
<dbReference type="RefSeq" id="XP_016924020.2">
    <property type="nucleotide sequence ID" value="XM_017068531.4"/>
</dbReference>
<keyword evidence="5" id="KW-1185">Reference proteome</keyword>
<evidence type="ECO:0000256" key="4">
    <source>
        <dbReference type="SAM" id="MobiDB-lite"/>
    </source>
</evidence>
<sequence length="999" mass="114544">MSLFPAYGGGQPSEAMGATETEEEVATTSADWQNNDSYHKKPTSDGDLATEEPNPEAIFTSSDDSSTAEEDEVEAVPQAEELPKAKPLEFDAKDEFYVDKKSNMSLRNIPTLAKPARPRYNIWMGRLRDRHCHSRSTEARSKLSSSTKNSRYTRNALDVDGLAHEPIITLQEQLSLAKALVQREPQLLEPWLHLQRLINLNVYKANRLAVAEEELRTLETALEHHPSNEQILRLYTDIANATYPASEVAARFEKMLEKNPFEYTLWTSLIMVTQGNMARCTVPAVLRIYETSMRRMHVGHTDEISRKFATVDTDRIMLKLFHNCVLFLRQSGNMNKMFALLRMAMELNFPGLTVDCLEACTANEKLLIEFEEIVLRSGMPMPEIWTRVERLRQAYCYLPYPQLVPSAKDQVERGLDSQRCIYSDDVVSYAHALKSPDNRLHLLLLIVQHTKMPLVRSSCLAAKLNPCIDEFGESEAIEMLFAGLADRHSYVLPSARNVGFYAALINLAKEMSVTPSFMPHFMGHELYGVTVSGLLLKCSEAFSTEESKRRVFLLLWLRFQRLLVVLNKLMGKLTKTIMKETRDRIRNQMRLPENRRVLRFYTELAMCEFEGLEQGQDDSRVFDIFRKIIAAESETGTQFTCPDLMHAYLVCAEMLIQRSRRDEAIQVLSCLSTGQHAGTGTMNGAVPGIKASLERGLELLKEEVKALDTLPADMPLEEYFLPNKLLILLRACCLLGMLDYRYSEVENMFDKLLQEELGPEAAKFSERRRFLREQVMEIKILQLQLPIPPLGELEKVYHEKRTTNRLVLGNVLLVQLVDRGLDEFPRNMMMLQTWAGFHTMMWHKQRARIIRTKAGIVSLLHLVLAANSRFAGTGDEDPLVAAREPFIQAAVRNRLLSMFETFLSTNKNRSEIEAEQYRVLRRNSIYWRLYLKCLSDTRTSFERSKMVLLMAIDECPWDKALLMEGGTVLPNELPFLQDLMTEKEMRMYALPEELDILRN</sequence>
<comment type="subcellular location">
    <subcellularLocation>
        <location evidence="1">Nucleus</location>
    </subcellularLocation>
</comment>
<evidence type="ECO:0000313" key="5">
    <source>
        <dbReference type="Proteomes" id="UP001652628"/>
    </source>
</evidence>
<comment type="similarity">
    <text evidence="2">Belongs to the NRDE2 family.</text>
</comment>
<dbReference type="GeneID" id="108005317"/>
<accession>A0AB39YY13</accession>
<dbReference type="GO" id="GO:0031048">
    <property type="term" value="P:regulatory ncRNA-mediated heterochromatin formation"/>
    <property type="evidence" value="ECO:0007669"/>
    <property type="project" value="TreeGrafter"/>
</dbReference>
<feature type="region of interest" description="Disordered" evidence="4">
    <location>
        <begin position="1"/>
        <end position="76"/>
    </location>
</feature>
<dbReference type="Proteomes" id="UP001652628">
    <property type="component" value="Chromosome X"/>
</dbReference>